<dbReference type="InterPro" id="IPR041577">
    <property type="entry name" value="RT_RNaseH_2"/>
</dbReference>
<accession>A0A371H4W0</accession>
<proteinExistence type="predicted"/>
<dbReference type="CDD" id="cd01647">
    <property type="entry name" value="RT_LTR"/>
    <property type="match status" value="1"/>
</dbReference>
<dbReference type="OrthoDB" id="8036091at2759"/>
<sequence length="298" mass="34291">MYVNYRDLNRASPKDNFPLPHIDMLVDNIAQHAFYSFMDGFSRYNQIQMTIEDREKTTFITTLKNVRATYQRAMVTLFHDMMHKEVEVNVDDVITKSKTLDQHKMEWNEECQEAFEKVKQYLDAPLVLVPATPGKPLILYLTVLEESMGGVLGKQDALGKKEQAIYYISKKFIDCEQRLGQYMLTHTTWLTTKMDPLKYTFEKPALTGWIACWKMAFSEYDIVYTSQKAIKGSAMAEQLAHHPLDNYQPLLHEFLDEHIMAVEGAGFESEPVGWKLWFDGASNLLGNGIRVILASPKG</sequence>
<gene>
    <name evidence="2" type="ORF">CR513_19467</name>
</gene>
<dbReference type="InterPro" id="IPR043502">
    <property type="entry name" value="DNA/RNA_pol_sf"/>
</dbReference>
<dbReference type="Gene3D" id="3.30.70.270">
    <property type="match status" value="1"/>
</dbReference>
<dbReference type="SUPFAM" id="SSF56672">
    <property type="entry name" value="DNA/RNA polymerases"/>
    <property type="match status" value="1"/>
</dbReference>
<feature type="non-terminal residue" evidence="2">
    <location>
        <position position="1"/>
    </location>
</feature>
<evidence type="ECO:0000259" key="1">
    <source>
        <dbReference type="Pfam" id="PF17919"/>
    </source>
</evidence>
<dbReference type="Proteomes" id="UP000257109">
    <property type="component" value="Unassembled WGS sequence"/>
</dbReference>
<dbReference type="AlphaFoldDB" id="A0A371H4W0"/>
<evidence type="ECO:0000313" key="3">
    <source>
        <dbReference type="Proteomes" id="UP000257109"/>
    </source>
</evidence>
<dbReference type="EMBL" id="QJKJ01003581">
    <property type="protein sequence ID" value="RDX97716.1"/>
    <property type="molecule type" value="Genomic_DNA"/>
</dbReference>
<comment type="caution">
    <text evidence="2">The sequence shown here is derived from an EMBL/GenBank/DDBJ whole genome shotgun (WGS) entry which is preliminary data.</text>
</comment>
<dbReference type="PANTHER" id="PTHR48475:SF1">
    <property type="entry name" value="RNASE H TYPE-1 DOMAIN-CONTAINING PROTEIN"/>
    <property type="match status" value="1"/>
</dbReference>
<dbReference type="InterPro" id="IPR043128">
    <property type="entry name" value="Rev_trsase/Diguanyl_cyclase"/>
</dbReference>
<feature type="domain" description="Reverse transcriptase/retrotransposon-derived protein RNase H-like" evidence="1">
    <location>
        <begin position="107"/>
        <end position="184"/>
    </location>
</feature>
<protein>
    <recommendedName>
        <fullName evidence="1">Reverse transcriptase/retrotransposon-derived protein RNase H-like domain-containing protein</fullName>
    </recommendedName>
</protein>
<name>A0A371H4W0_MUCPR</name>
<reference evidence="2" key="1">
    <citation type="submission" date="2018-05" db="EMBL/GenBank/DDBJ databases">
        <title>Draft genome of Mucuna pruriens seed.</title>
        <authorList>
            <person name="Nnadi N.E."/>
            <person name="Vos R."/>
            <person name="Hasami M.H."/>
            <person name="Devisetty U.K."/>
            <person name="Aguiy J.C."/>
        </authorList>
    </citation>
    <scope>NUCLEOTIDE SEQUENCE [LARGE SCALE GENOMIC DNA]</scope>
    <source>
        <strain evidence="2">JCA_2017</strain>
    </source>
</reference>
<organism evidence="2 3">
    <name type="scientific">Mucuna pruriens</name>
    <name type="common">Velvet bean</name>
    <name type="synonym">Dolichos pruriens</name>
    <dbReference type="NCBI Taxonomy" id="157652"/>
    <lineage>
        <taxon>Eukaryota</taxon>
        <taxon>Viridiplantae</taxon>
        <taxon>Streptophyta</taxon>
        <taxon>Embryophyta</taxon>
        <taxon>Tracheophyta</taxon>
        <taxon>Spermatophyta</taxon>
        <taxon>Magnoliopsida</taxon>
        <taxon>eudicotyledons</taxon>
        <taxon>Gunneridae</taxon>
        <taxon>Pentapetalae</taxon>
        <taxon>rosids</taxon>
        <taxon>fabids</taxon>
        <taxon>Fabales</taxon>
        <taxon>Fabaceae</taxon>
        <taxon>Papilionoideae</taxon>
        <taxon>50 kb inversion clade</taxon>
        <taxon>NPAAA clade</taxon>
        <taxon>indigoferoid/millettioid clade</taxon>
        <taxon>Phaseoleae</taxon>
        <taxon>Mucuna</taxon>
    </lineage>
</organism>
<keyword evidence="3" id="KW-1185">Reference proteome</keyword>
<dbReference type="Pfam" id="PF17919">
    <property type="entry name" value="RT_RNaseH_2"/>
    <property type="match status" value="1"/>
</dbReference>
<dbReference type="PANTHER" id="PTHR48475">
    <property type="entry name" value="RIBONUCLEASE H"/>
    <property type="match status" value="1"/>
</dbReference>
<evidence type="ECO:0000313" key="2">
    <source>
        <dbReference type="EMBL" id="RDX97716.1"/>
    </source>
</evidence>